<dbReference type="AlphaFoldDB" id="A0A1B6EE66"/>
<protein>
    <submittedName>
        <fullName evidence="1">Uncharacterized protein</fullName>
    </submittedName>
</protein>
<organism evidence="1">
    <name type="scientific">Clastoptera arizonana</name>
    <name type="common">Arizona spittle bug</name>
    <dbReference type="NCBI Taxonomy" id="38151"/>
    <lineage>
        <taxon>Eukaryota</taxon>
        <taxon>Metazoa</taxon>
        <taxon>Ecdysozoa</taxon>
        <taxon>Arthropoda</taxon>
        <taxon>Hexapoda</taxon>
        <taxon>Insecta</taxon>
        <taxon>Pterygota</taxon>
        <taxon>Neoptera</taxon>
        <taxon>Paraneoptera</taxon>
        <taxon>Hemiptera</taxon>
        <taxon>Auchenorrhyncha</taxon>
        <taxon>Cercopoidea</taxon>
        <taxon>Clastopteridae</taxon>
        <taxon>Clastoptera</taxon>
    </lineage>
</organism>
<proteinExistence type="predicted"/>
<sequence>RKYAKSKKILMLYKLLFISFVLWFGVGVSANTCGTPNVGTVLFTPGKECWSEKEIERLRTRYLFEQLLPTRIPDKPEHLLQYLDLCFDLADELADGEDFEELVTVLSDVFGGFFHGFFLPVLNEAFYEGRVNYETVKQFYIIYDHFIDILNTDGQNWAERRVVQKPI</sequence>
<feature type="non-terminal residue" evidence="1">
    <location>
        <position position="1"/>
    </location>
</feature>
<reference evidence="1" key="1">
    <citation type="submission" date="2015-12" db="EMBL/GenBank/DDBJ databases">
        <title>De novo transcriptome assembly of four potential Pierce s Disease insect vectors from Arizona vineyards.</title>
        <authorList>
            <person name="Tassone E.E."/>
        </authorList>
    </citation>
    <scope>NUCLEOTIDE SEQUENCE</scope>
</reference>
<gene>
    <name evidence="1" type="ORF">g.6010</name>
</gene>
<name>A0A1B6EE66_9HEMI</name>
<evidence type="ECO:0000313" key="1">
    <source>
        <dbReference type="EMBL" id="JAS36222.1"/>
    </source>
</evidence>
<feature type="non-terminal residue" evidence="1">
    <location>
        <position position="167"/>
    </location>
</feature>
<accession>A0A1B6EE66</accession>
<dbReference type="EMBL" id="GEDC01001076">
    <property type="protein sequence ID" value="JAS36222.1"/>
    <property type="molecule type" value="Transcribed_RNA"/>
</dbReference>